<dbReference type="Proteomes" id="UP000095286">
    <property type="component" value="Unplaced"/>
</dbReference>
<protein>
    <submittedName>
        <fullName evidence="2">Farnesyl pyrophosphate synthase</fullName>
    </submittedName>
</protein>
<name>A0AC35TI21_9BILA</name>
<sequence>MIREEIEKTLVELKGSLKDGLTRRLNLDESLLCSEKIEEFFNHNVLGGKYVRSSLMINLFNTLKPTATPFQAKSVMEVACTMEIHQAFLLIIDDIMDQATTRRNKLCWFRVAGVNAINDALILDNCVDFLIRQAIPNADCLNQILTLINETKLKTAIGQMLDCNSFVGKDFKWARYQQIVEFKTSTYTFFMPLKIALLLGEVSVDEVVLREVAVKIGYLFQARDDYLDLFVNDDEKGKSSNDVSEGKCTWIACKTLELLDQDEVQRQTFVDNYGKKDEDCIKVCLQIINHLNIQHHFIQFQQQYQKEIRAEIGKLDPSLQMVLHQLLKTIINRIK</sequence>
<evidence type="ECO:0000313" key="2">
    <source>
        <dbReference type="WBParaSite" id="RSKR_0000087400.1"/>
    </source>
</evidence>
<dbReference type="WBParaSite" id="RSKR_0000087400.1">
    <property type="protein sequence ID" value="RSKR_0000087400.1"/>
    <property type="gene ID" value="RSKR_0000087400"/>
</dbReference>
<evidence type="ECO:0000313" key="1">
    <source>
        <dbReference type="Proteomes" id="UP000095286"/>
    </source>
</evidence>
<proteinExistence type="predicted"/>
<accession>A0AC35TI21</accession>
<reference evidence="2" key="1">
    <citation type="submission" date="2016-11" db="UniProtKB">
        <authorList>
            <consortium name="WormBaseParasite"/>
        </authorList>
    </citation>
    <scope>IDENTIFICATION</scope>
    <source>
        <strain evidence="2">KR3021</strain>
    </source>
</reference>
<organism evidence="1 2">
    <name type="scientific">Rhabditophanes sp. KR3021</name>
    <dbReference type="NCBI Taxonomy" id="114890"/>
    <lineage>
        <taxon>Eukaryota</taxon>
        <taxon>Metazoa</taxon>
        <taxon>Ecdysozoa</taxon>
        <taxon>Nematoda</taxon>
        <taxon>Chromadorea</taxon>
        <taxon>Rhabditida</taxon>
        <taxon>Tylenchina</taxon>
        <taxon>Panagrolaimomorpha</taxon>
        <taxon>Strongyloidoidea</taxon>
        <taxon>Alloionematidae</taxon>
        <taxon>Rhabditophanes</taxon>
    </lineage>
</organism>